<comment type="caution">
    <text evidence="2">The sequence shown here is derived from an EMBL/GenBank/DDBJ whole genome shotgun (WGS) entry which is preliminary data.</text>
</comment>
<feature type="region of interest" description="Disordered" evidence="1">
    <location>
        <begin position="202"/>
        <end position="260"/>
    </location>
</feature>
<sequence>MLNDDNLYSYNYQSPSSSDSSYSSTQSAFQSYPMFPATTRDCLGSVWAPHYQHVLEQREFDSHQDRPDDHPSHQPQTMSDWEGGTPIYSFPRQDDALVQYQDCHSLPLHAPIPLPGPPPILFSNIDSENINDSVQAPHASQPFSSRACLSTVITPEATEVQVDQSPIIDSPVSAPPQMESFMNTFSVKPPAQATFPTPCELLNELGIGNDSNNGVSPGSLSDSSSTPETSGSSATASSSKPNTKVSNLRPPEPETITSHEKKRQYLECLEQYVLYLHEQLRLVGAQPVPIERFSTYRGLSSRSIRTMLVHMENSTAKLNAKTQTEEQRFLALREAYIRQDGGSLSDPYAAASVETGEYYSNNVHFHTRPTLNVAASDSRMTTHSSNAFDSPISPTEPQHMLQPFGQDSTPSMP</sequence>
<evidence type="ECO:0000256" key="1">
    <source>
        <dbReference type="SAM" id="MobiDB-lite"/>
    </source>
</evidence>
<accession>A0AA38PKZ8</accession>
<feature type="region of interest" description="Disordered" evidence="1">
    <location>
        <begin position="60"/>
        <end position="88"/>
    </location>
</feature>
<organism evidence="2 3">
    <name type="scientific">Lentinula raphanica</name>
    <dbReference type="NCBI Taxonomy" id="153919"/>
    <lineage>
        <taxon>Eukaryota</taxon>
        <taxon>Fungi</taxon>
        <taxon>Dikarya</taxon>
        <taxon>Basidiomycota</taxon>
        <taxon>Agaricomycotina</taxon>
        <taxon>Agaricomycetes</taxon>
        <taxon>Agaricomycetidae</taxon>
        <taxon>Agaricales</taxon>
        <taxon>Marasmiineae</taxon>
        <taxon>Omphalotaceae</taxon>
        <taxon>Lentinula</taxon>
    </lineage>
</organism>
<feature type="compositionally biased region" description="Low complexity" evidence="1">
    <location>
        <begin position="8"/>
        <end position="25"/>
    </location>
</feature>
<evidence type="ECO:0000313" key="2">
    <source>
        <dbReference type="EMBL" id="KAJ3844865.1"/>
    </source>
</evidence>
<keyword evidence="3" id="KW-1185">Reference proteome</keyword>
<feature type="region of interest" description="Disordered" evidence="1">
    <location>
        <begin position="377"/>
        <end position="413"/>
    </location>
</feature>
<dbReference type="Proteomes" id="UP001163846">
    <property type="component" value="Unassembled WGS sequence"/>
</dbReference>
<proteinExistence type="predicted"/>
<feature type="compositionally biased region" description="Basic and acidic residues" evidence="1">
    <location>
        <begin position="60"/>
        <end position="72"/>
    </location>
</feature>
<dbReference type="AlphaFoldDB" id="A0AA38PKZ8"/>
<name>A0AA38PKZ8_9AGAR</name>
<evidence type="ECO:0000313" key="3">
    <source>
        <dbReference type="Proteomes" id="UP001163846"/>
    </source>
</evidence>
<gene>
    <name evidence="2" type="ORF">F5878DRAFT_720363</name>
</gene>
<protein>
    <submittedName>
        <fullName evidence="2">Uncharacterized protein</fullName>
    </submittedName>
</protein>
<feature type="compositionally biased region" description="Low complexity" evidence="1">
    <location>
        <begin position="216"/>
        <end position="239"/>
    </location>
</feature>
<dbReference type="EMBL" id="MU805945">
    <property type="protein sequence ID" value="KAJ3844865.1"/>
    <property type="molecule type" value="Genomic_DNA"/>
</dbReference>
<feature type="region of interest" description="Disordered" evidence="1">
    <location>
        <begin position="1"/>
        <end position="25"/>
    </location>
</feature>
<reference evidence="2" key="1">
    <citation type="submission" date="2022-08" db="EMBL/GenBank/DDBJ databases">
        <authorList>
            <consortium name="DOE Joint Genome Institute"/>
            <person name="Min B."/>
            <person name="Riley R."/>
            <person name="Sierra-Patev S."/>
            <person name="Naranjo-Ortiz M."/>
            <person name="Looney B."/>
            <person name="Konkel Z."/>
            <person name="Slot J.C."/>
            <person name="Sakamoto Y."/>
            <person name="Steenwyk J.L."/>
            <person name="Rokas A."/>
            <person name="Carro J."/>
            <person name="Camarero S."/>
            <person name="Ferreira P."/>
            <person name="Molpeceres G."/>
            <person name="Ruiz-Duenas F.J."/>
            <person name="Serrano A."/>
            <person name="Henrissat B."/>
            <person name="Drula E."/>
            <person name="Hughes K.W."/>
            <person name="Mata J.L."/>
            <person name="Ishikawa N.K."/>
            <person name="Vargas-Isla R."/>
            <person name="Ushijima S."/>
            <person name="Smith C.A."/>
            <person name="Ahrendt S."/>
            <person name="Andreopoulos W."/>
            <person name="He G."/>
            <person name="Labutti K."/>
            <person name="Lipzen A."/>
            <person name="Ng V."/>
            <person name="Sandor L."/>
            <person name="Barry K."/>
            <person name="Martinez A.T."/>
            <person name="Xiao Y."/>
            <person name="Gibbons J.G."/>
            <person name="Terashima K."/>
            <person name="Hibbett D.S."/>
            <person name="Grigoriev I.V."/>
        </authorList>
    </citation>
    <scope>NUCLEOTIDE SEQUENCE</scope>
    <source>
        <strain evidence="2">TFB9207</strain>
    </source>
</reference>
<feature type="compositionally biased region" description="Polar residues" evidence="1">
    <location>
        <begin position="377"/>
        <end position="396"/>
    </location>
</feature>